<comment type="caution">
    <text evidence="1">The sequence shown here is derived from an EMBL/GenBank/DDBJ whole genome shotgun (WGS) entry which is preliminary data.</text>
</comment>
<dbReference type="PANTHER" id="PTHR33776">
    <property type="entry name" value="ENDO/EXONUCLEASE/PHOSPHATASE DOMAIN-CONTAINING PROTEIN"/>
    <property type="match status" value="1"/>
</dbReference>
<keyword evidence="2" id="KW-1185">Reference proteome</keyword>
<dbReference type="PANTHER" id="PTHR33776:SF3">
    <property type="entry name" value="PHD-TYPE DOMAIN-CONTAINING PROTEIN"/>
    <property type="match status" value="1"/>
</dbReference>
<name>A0AAV7KY58_PLEWA</name>
<accession>A0AAV7KY58</accession>
<sequence length="220" mass="25485">MYRPPGHMPQFPSFLMDILSALVIDHAKILLLGYFNIWINEENSGYTSSDLDLLDFLSGLNLDQHVTIATHIKGHISDQVWPLNLTISDLKVLPCTWSHYHLIKFVTMQRKPPACPGTYLRNWNCVNLNGFCDSLASSTPLAKGHTDEPAEALTDWLREANNLHAARHKRKLFRHHEASEWYKEYFKRAKIETYTPDKKTYTPDKKDSYILRLKAYKKAI</sequence>
<organism evidence="1 2">
    <name type="scientific">Pleurodeles waltl</name>
    <name type="common">Iberian ribbed newt</name>
    <dbReference type="NCBI Taxonomy" id="8319"/>
    <lineage>
        <taxon>Eukaryota</taxon>
        <taxon>Metazoa</taxon>
        <taxon>Chordata</taxon>
        <taxon>Craniata</taxon>
        <taxon>Vertebrata</taxon>
        <taxon>Euteleostomi</taxon>
        <taxon>Amphibia</taxon>
        <taxon>Batrachia</taxon>
        <taxon>Caudata</taxon>
        <taxon>Salamandroidea</taxon>
        <taxon>Salamandridae</taxon>
        <taxon>Pleurodelinae</taxon>
        <taxon>Pleurodeles</taxon>
    </lineage>
</organism>
<proteinExistence type="predicted"/>
<dbReference type="Proteomes" id="UP001066276">
    <property type="component" value="Chromosome 12"/>
</dbReference>
<dbReference type="EMBL" id="JANPWB010000016">
    <property type="protein sequence ID" value="KAJ1083544.1"/>
    <property type="molecule type" value="Genomic_DNA"/>
</dbReference>
<protein>
    <submittedName>
        <fullName evidence="1">Uncharacterized protein</fullName>
    </submittedName>
</protein>
<reference evidence="1" key="1">
    <citation type="journal article" date="2022" name="bioRxiv">
        <title>Sequencing and chromosome-scale assembly of the giantPleurodeles waltlgenome.</title>
        <authorList>
            <person name="Brown T."/>
            <person name="Elewa A."/>
            <person name="Iarovenko S."/>
            <person name="Subramanian E."/>
            <person name="Araus A.J."/>
            <person name="Petzold A."/>
            <person name="Susuki M."/>
            <person name="Suzuki K.-i.T."/>
            <person name="Hayashi T."/>
            <person name="Toyoda A."/>
            <person name="Oliveira C."/>
            <person name="Osipova E."/>
            <person name="Leigh N.D."/>
            <person name="Simon A."/>
            <person name="Yun M.H."/>
        </authorList>
    </citation>
    <scope>NUCLEOTIDE SEQUENCE</scope>
    <source>
        <strain evidence="1">20211129_DDA</strain>
        <tissue evidence="1">Liver</tissue>
    </source>
</reference>
<gene>
    <name evidence="1" type="ORF">NDU88_003702</name>
</gene>
<evidence type="ECO:0000313" key="2">
    <source>
        <dbReference type="Proteomes" id="UP001066276"/>
    </source>
</evidence>
<evidence type="ECO:0000313" key="1">
    <source>
        <dbReference type="EMBL" id="KAJ1083544.1"/>
    </source>
</evidence>
<dbReference type="AlphaFoldDB" id="A0AAV7KY58"/>